<dbReference type="PROSITE" id="PS00028">
    <property type="entry name" value="ZINC_FINGER_C2H2_1"/>
    <property type="match status" value="3"/>
</dbReference>
<comment type="subcellular location">
    <subcellularLocation>
        <location evidence="1">Nucleus</location>
    </subcellularLocation>
</comment>
<dbReference type="SMART" id="SM00355">
    <property type="entry name" value="ZnF_C2H2"/>
    <property type="match status" value="5"/>
</dbReference>
<dbReference type="Gene3D" id="3.30.160.60">
    <property type="entry name" value="Classic Zinc Finger"/>
    <property type="match status" value="4"/>
</dbReference>
<dbReference type="InterPro" id="IPR036236">
    <property type="entry name" value="Znf_C2H2_sf"/>
</dbReference>
<dbReference type="Pfam" id="PF00096">
    <property type="entry name" value="zf-C2H2"/>
    <property type="match status" value="3"/>
</dbReference>
<evidence type="ECO:0000256" key="9">
    <source>
        <dbReference type="SAM" id="MobiDB-lite"/>
    </source>
</evidence>
<dbReference type="PANTHER" id="PTHR24379">
    <property type="entry name" value="KRAB AND ZINC FINGER DOMAIN-CONTAINING"/>
    <property type="match status" value="1"/>
</dbReference>
<dbReference type="GO" id="GO:0008270">
    <property type="term" value="F:zinc ion binding"/>
    <property type="evidence" value="ECO:0007669"/>
    <property type="project" value="UniProtKB-KW"/>
</dbReference>
<gene>
    <name evidence="11" type="primary">5573230</name>
</gene>
<dbReference type="SUPFAM" id="SSF57667">
    <property type="entry name" value="beta-beta-alpha zinc fingers"/>
    <property type="match status" value="2"/>
</dbReference>
<evidence type="ECO:0000256" key="1">
    <source>
        <dbReference type="ARBA" id="ARBA00004123"/>
    </source>
</evidence>
<evidence type="ECO:0000256" key="7">
    <source>
        <dbReference type="ARBA" id="ARBA00023163"/>
    </source>
</evidence>
<feature type="domain" description="C2H2-type" evidence="10">
    <location>
        <begin position="466"/>
        <end position="493"/>
    </location>
</feature>
<feature type="region of interest" description="Disordered" evidence="9">
    <location>
        <begin position="36"/>
        <end position="71"/>
    </location>
</feature>
<feature type="compositionally biased region" description="Basic and acidic residues" evidence="9">
    <location>
        <begin position="36"/>
        <end position="48"/>
    </location>
</feature>
<keyword evidence="4" id="KW-0863">Zinc-finger</keyword>
<dbReference type="InParanoid" id="A0A1S4FPV5"/>
<evidence type="ECO:0000256" key="8">
    <source>
        <dbReference type="ARBA" id="ARBA00023242"/>
    </source>
</evidence>
<organism evidence="11 12">
    <name type="scientific">Aedes aegypti</name>
    <name type="common">Yellowfever mosquito</name>
    <name type="synonym">Culex aegypti</name>
    <dbReference type="NCBI Taxonomy" id="7159"/>
    <lineage>
        <taxon>Eukaryota</taxon>
        <taxon>Metazoa</taxon>
        <taxon>Ecdysozoa</taxon>
        <taxon>Arthropoda</taxon>
        <taxon>Hexapoda</taxon>
        <taxon>Insecta</taxon>
        <taxon>Pterygota</taxon>
        <taxon>Neoptera</taxon>
        <taxon>Endopterygota</taxon>
        <taxon>Diptera</taxon>
        <taxon>Nematocera</taxon>
        <taxon>Culicoidea</taxon>
        <taxon>Culicidae</taxon>
        <taxon>Culicinae</taxon>
        <taxon>Aedini</taxon>
        <taxon>Aedes</taxon>
        <taxon>Stegomyia</taxon>
    </lineage>
</organism>
<keyword evidence="6" id="KW-0805">Transcription regulation</keyword>
<dbReference type="GO" id="GO:0005634">
    <property type="term" value="C:nucleus"/>
    <property type="evidence" value="ECO:0007669"/>
    <property type="project" value="UniProtKB-SubCell"/>
</dbReference>
<evidence type="ECO:0000313" key="11">
    <source>
        <dbReference type="EnsemblMetazoa" id="AAEL010303-PA"/>
    </source>
</evidence>
<keyword evidence="7" id="KW-0804">Transcription</keyword>
<feature type="compositionally biased region" description="Polar residues" evidence="9">
    <location>
        <begin position="55"/>
        <end position="66"/>
    </location>
</feature>
<feature type="region of interest" description="Disordered" evidence="9">
    <location>
        <begin position="242"/>
        <end position="276"/>
    </location>
</feature>
<evidence type="ECO:0000256" key="2">
    <source>
        <dbReference type="ARBA" id="ARBA00022723"/>
    </source>
</evidence>
<keyword evidence="3" id="KW-0677">Repeat</keyword>
<feature type="domain" description="C2H2-type" evidence="10">
    <location>
        <begin position="403"/>
        <end position="428"/>
    </location>
</feature>
<dbReference type="EnsemblMetazoa" id="AAEL010303-RA">
    <property type="protein sequence ID" value="AAEL010303-PA"/>
    <property type="gene ID" value="AAEL010303"/>
</dbReference>
<keyword evidence="2" id="KW-0479">Metal-binding</keyword>
<dbReference type="PROSITE" id="PS50157">
    <property type="entry name" value="ZINC_FINGER_C2H2_2"/>
    <property type="match status" value="3"/>
</dbReference>
<keyword evidence="8" id="KW-0539">Nucleus</keyword>
<dbReference type="FunFam" id="3.30.160.60:FF:000060">
    <property type="entry name" value="zinc finger protein 436"/>
    <property type="match status" value="1"/>
</dbReference>
<dbReference type="InterPro" id="IPR013087">
    <property type="entry name" value="Znf_C2H2_type"/>
</dbReference>
<protein>
    <recommendedName>
        <fullName evidence="10">C2H2-type domain-containing protein</fullName>
    </recommendedName>
</protein>
<accession>A0A1S4FPV5</accession>
<evidence type="ECO:0000256" key="6">
    <source>
        <dbReference type="ARBA" id="ARBA00023015"/>
    </source>
</evidence>
<feature type="region of interest" description="Disordered" evidence="9">
    <location>
        <begin position="299"/>
        <end position="371"/>
    </location>
</feature>
<name>A0A1S4FPV5_AEDAE</name>
<reference evidence="11 12" key="1">
    <citation type="submission" date="2017-06" db="EMBL/GenBank/DDBJ databases">
        <title>Aedes aegypti genome working group (AGWG) sequencing and assembly.</title>
        <authorList>
            <consortium name="Aedes aegypti Genome Working Group (AGWG)"/>
            <person name="Matthews B.J."/>
        </authorList>
    </citation>
    <scope>NUCLEOTIDE SEQUENCE [LARGE SCALE GENOMIC DNA]</scope>
    <source>
        <strain evidence="11 12">LVP_AGWG</strain>
    </source>
</reference>
<evidence type="ECO:0000259" key="10">
    <source>
        <dbReference type="PROSITE" id="PS50157"/>
    </source>
</evidence>
<dbReference type="InterPro" id="IPR012934">
    <property type="entry name" value="Znf_AD"/>
</dbReference>
<sequence length="574" mass="66251">METRWLKKEKIPGPAFVEVTVKEELDDVLDESVEYLHSEAPAPKEIRSSPRKLPKTTSNTNTQKSPDVQKKTPVIFKRSRCTQVMPEDIDLALMKESDRVEMFSKGSPIELPSGEEMIPQCRICLRRVARENLEIILAQHKKKARVVFQIRVFPHDAYPFICINCQNMLDMFFEFKNAMIKAKNLLMCKRAHMESNGWDDQETVELFKKCQQVVANHRQQIDSLYEEQTKPHKTECEEYLEDNDSDAGHNDNNDDDDDGDVNERMPEPVIKPECVVNETEGGSAAIEDTVTVEVAPHEVVETNLSHPKQESDESEPDDSMDEDYKVDDDYDPVEEYEEHKFKYPKKGKVKKEKKEKREKKEKKEPKNKQPPTVMRQLCDFCGESIRPESVESHRNKHLGIKPYICSVEKCEVAFSSRYNLSKHIKKFHKPGGVGAHPCNICGKVIQGSIGVLKYHQKRHNIDQKSYICQICGKGFTMKWYLTQHSIIHTGEFPHKCKYCGKRFNNKWSMKTHEKNIHEKKNQMVVQTEPQELQTWNPALMNSIPLPIPLTHPQTIPPVGPQNVYALIPDENSGQ</sequence>
<keyword evidence="12" id="KW-1185">Reference proteome</keyword>
<feature type="compositionally biased region" description="Acidic residues" evidence="9">
    <location>
        <begin position="312"/>
        <end position="336"/>
    </location>
</feature>
<reference evidence="11" key="2">
    <citation type="submission" date="2020-05" db="UniProtKB">
        <authorList>
            <consortium name="EnsemblMetazoa"/>
        </authorList>
    </citation>
    <scope>IDENTIFICATION</scope>
    <source>
        <strain evidence="11">LVP_AGWG</strain>
    </source>
</reference>
<dbReference type="AlphaFoldDB" id="A0A1S4FPV5"/>
<keyword evidence="5" id="KW-0862">Zinc</keyword>
<proteinExistence type="predicted"/>
<dbReference type="Proteomes" id="UP000008820">
    <property type="component" value="Chromosome 3"/>
</dbReference>
<evidence type="ECO:0000256" key="5">
    <source>
        <dbReference type="ARBA" id="ARBA00022833"/>
    </source>
</evidence>
<evidence type="ECO:0000313" key="12">
    <source>
        <dbReference type="Proteomes" id="UP000008820"/>
    </source>
</evidence>
<dbReference type="VEuPathDB" id="VectorBase:AAEL010303"/>
<feature type="domain" description="C2H2-type" evidence="10">
    <location>
        <begin position="494"/>
        <end position="522"/>
    </location>
</feature>
<feature type="compositionally biased region" description="Basic residues" evidence="9">
    <location>
        <begin position="342"/>
        <end position="360"/>
    </location>
</feature>
<evidence type="ECO:0000256" key="3">
    <source>
        <dbReference type="ARBA" id="ARBA00022737"/>
    </source>
</evidence>
<dbReference type="FunFam" id="3.30.160.60:FF:000100">
    <property type="entry name" value="Zinc finger 45-like"/>
    <property type="match status" value="1"/>
</dbReference>
<dbReference type="OrthoDB" id="7757705at2759"/>
<dbReference type="PANTHER" id="PTHR24379:SF121">
    <property type="entry name" value="C2H2-TYPE DOMAIN-CONTAINING PROTEIN"/>
    <property type="match status" value="1"/>
</dbReference>
<dbReference type="SMART" id="SM00868">
    <property type="entry name" value="zf-AD"/>
    <property type="match status" value="1"/>
</dbReference>
<evidence type="ECO:0000256" key="4">
    <source>
        <dbReference type="ARBA" id="ARBA00022771"/>
    </source>
</evidence>